<accession>A0A8W8MZL3</accession>
<reference evidence="3" key="1">
    <citation type="submission" date="2022-08" db="UniProtKB">
        <authorList>
            <consortium name="EnsemblMetazoa"/>
        </authorList>
    </citation>
    <scope>IDENTIFICATION</scope>
    <source>
        <strain evidence="3">05x7-T-G4-1.051#20</strain>
    </source>
</reference>
<proteinExistence type="predicted"/>
<protein>
    <recommendedName>
        <fullName evidence="2">U1 small nuclear ribonucleoprotein of 70kDa N-terminal domain-containing protein</fullName>
    </recommendedName>
</protein>
<feature type="region of interest" description="Disordered" evidence="1">
    <location>
        <begin position="46"/>
        <end position="72"/>
    </location>
</feature>
<feature type="domain" description="U1 small nuclear ribonucleoprotein of 70kDa N-terminal" evidence="2">
    <location>
        <begin position="4"/>
        <end position="92"/>
    </location>
</feature>
<evidence type="ECO:0000256" key="1">
    <source>
        <dbReference type="SAM" id="MobiDB-lite"/>
    </source>
</evidence>
<sequence>MTAFLPPNLLALFAARDPIQYLPPATKQGFEKRRVPYAGVSVFLKEFEDPKDTPPPTRVETKDERKERKRKERAEQIAYKLEQDLALWDPSNAASATGDPYKTLFVARIVSKTHFLYLPFLLGTCALSIHTSARTGVV</sequence>
<evidence type="ECO:0000313" key="3">
    <source>
        <dbReference type="EnsemblMetazoa" id="G4644.10:cds"/>
    </source>
</evidence>
<dbReference type="InterPro" id="IPR022023">
    <property type="entry name" value="U1snRNP70_N"/>
</dbReference>
<organism evidence="3 4">
    <name type="scientific">Magallana gigas</name>
    <name type="common">Pacific oyster</name>
    <name type="synonym">Crassostrea gigas</name>
    <dbReference type="NCBI Taxonomy" id="29159"/>
    <lineage>
        <taxon>Eukaryota</taxon>
        <taxon>Metazoa</taxon>
        <taxon>Spiralia</taxon>
        <taxon>Lophotrochozoa</taxon>
        <taxon>Mollusca</taxon>
        <taxon>Bivalvia</taxon>
        <taxon>Autobranchia</taxon>
        <taxon>Pteriomorphia</taxon>
        <taxon>Ostreida</taxon>
        <taxon>Ostreoidea</taxon>
        <taxon>Ostreidae</taxon>
        <taxon>Magallana</taxon>
    </lineage>
</organism>
<dbReference type="AlphaFoldDB" id="A0A8W8MZL3"/>
<dbReference type="Pfam" id="PF12220">
    <property type="entry name" value="U1snRNP70_N"/>
    <property type="match status" value="1"/>
</dbReference>
<name>A0A8W8MZL3_MAGGI</name>
<evidence type="ECO:0000259" key="2">
    <source>
        <dbReference type="Pfam" id="PF12220"/>
    </source>
</evidence>
<dbReference type="EnsemblMetazoa" id="G4644.10">
    <property type="protein sequence ID" value="G4644.10:cds"/>
    <property type="gene ID" value="G4644"/>
</dbReference>
<dbReference type="Proteomes" id="UP000005408">
    <property type="component" value="Unassembled WGS sequence"/>
</dbReference>
<keyword evidence="4" id="KW-1185">Reference proteome</keyword>
<evidence type="ECO:0000313" key="4">
    <source>
        <dbReference type="Proteomes" id="UP000005408"/>
    </source>
</evidence>